<evidence type="ECO:0000313" key="1">
    <source>
        <dbReference type="EMBL" id="CAF4745780.1"/>
    </source>
</evidence>
<dbReference type="AlphaFoldDB" id="A0A821L5U8"/>
<evidence type="ECO:0000313" key="2">
    <source>
        <dbReference type="Proteomes" id="UP000663873"/>
    </source>
</evidence>
<proteinExistence type="predicted"/>
<keyword evidence="2" id="KW-1185">Reference proteome</keyword>
<comment type="caution">
    <text evidence="1">The sequence shown here is derived from an EMBL/GenBank/DDBJ whole genome shotgun (WGS) entry which is preliminary data.</text>
</comment>
<feature type="non-terminal residue" evidence="1">
    <location>
        <position position="124"/>
    </location>
</feature>
<organism evidence="1 2">
    <name type="scientific">Rotaria socialis</name>
    <dbReference type="NCBI Taxonomy" id="392032"/>
    <lineage>
        <taxon>Eukaryota</taxon>
        <taxon>Metazoa</taxon>
        <taxon>Spiralia</taxon>
        <taxon>Gnathifera</taxon>
        <taxon>Rotifera</taxon>
        <taxon>Eurotatoria</taxon>
        <taxon>Bdelloidea</taxon>
        <taxon>Philodinida</taxon>
        <taxon>Philodinidae</taxon>
        <taxon>Rotaria</taxon>
    </lineage>
</organism>
<gene>
    <name evidence="1" type="ORF">UJA718_LOCUS38632</name>
</gene>
<reference evidence="1" key="1">
    <citation type="submission" date="2021-02" db="EMBL/GenBank/DDBJ databases">
        <authorList>
            <person name="Nowell W R."/>
        </authorList>
    </citation>
    <scope>NUCLEOTIDE SEQUENCE</scope>
</reference>
<name>A0A821L5U8_9BILA</name>
<sequence length="124" mass="14137">MMHILSSFRLISTYISNQVLLKKPLSLIRFNSKPNQARRSLVLQKNNGILVYPHCIRGNNHPLYDSTIDAVIKFYRENGISRTSSNSNDTIKIDGQPVAVRFLEMTVLDAYHIFDERYPGAVIG</sequence>
<protein>
    <submittedName>
        <fullName evidence="1">Uncharacterized protein</fullName>
    </submittedName>
</protein>
<dbReference type="Proteomes" id="UP000663873">
    <property type="component" value="Unassembled WGS sequence"/>
</dbReference>
<accession>A0A821L5U8</accession>
<dbReference type="EMBL" id="CAJOBP010039868">
    <property type="protein sequence ID" value="CAF4745780.1"/>
    <property type="molecule type" value="Genomic_DNA"/>
</dbReference>